<sequence>MVFSEGAPSSSHCDTAFGMHVFIPAEIIISIFDNLDWRTLVRCSAVCRFWKQFIRESLSLQYKIELGADGLVNGPSGGLPVPERIRALHARRAAWRSLAFRRKVTIPVPGECHAYELVGGVFAKAMHRDGSLGMGLTPNPGSRHFNMIKLPTPTGESETVVREDIGMLCRDFAIDPTQDLIALVEQPDAESPSVSVHLRTISTNEKHPTTSVPVITQSLKASFDGAEIQICEDVIAVVSELSSSAYRYCIDFSLISNYAFMMTCRSSPGSIKVYTFRAFGSTTPMMTCTDLLLPMLQPNNHYAEIHSHTAPFTANVPKGAPFGTSEDARIHVLSIVTLPAPPPHSNSDSELGVPPMGHPASFIVIVLNRILLKYADAQRDCALNLARGVHLEVPWEDWGPRHTRWLNERSSHAWLRYVHGPRLVLDFHIHPLRADNDDRAREAADAAEPDVPYTHRLILGPSVLRNRAVFKGGGVESRLPYREVTLKAEVGPYSGFMIDEERVIGLSASTFTNGDMKQVDVFTF</sequence>
<feature type="domain" description="F-box" evidence="1">
    <location>
        <begin position="23"/>
        <end position="65"/>
    </location>
</feature>
<dbReference type="InterPro" id="IPR036047">
    <property type="entry name" value="F-box-like_dom_sf"/>
</dbReference>
<dbReference type="SUPFAM" id="SSF81383">
    <property type="entry name" value="F-box domain"/>
    <property type="match status" value="1"/>
</dbReference>
<dbReference type="InterPro" id="IPR001810">
    <property type="entry name" value="F-box_dom"/>
</dbReference>
<dbReference type="Proteomes" id="UP000308199">
    <property type="component" value="Unassembled WGS sequence"/>
</dbReference>
<dbReference type="AlphaFoldDB" id="A0A4S4KX18"/>
<organism evidence="2 3">
    <name type="scientific">Phellinidium pouzarii</name>
    <dbReference type="NCBI Taxonomy" id="167371"/>
    <lineage>
        <taxon>Eukaryota</taxon>
        <taxon>Fungi</taxon>
        <taxon>Dikarya</taxon>
        <taxon>Basidiomycota</taxon>
        <taxon>Agaricomycotina</taxon>
        <taxon>Agaricomycetes</taxon>
        <taxon>Hymenochaetales</taxon>
        <taxon>Hymenochaetaceae</taxon>
        <taxon>Phellinidium</taxon>
    </lineage>
</organism>
<dbReference type="Pfam" id="PF12937">
    <property type="entry name" value="F-box-like"/>
    <property type="match status" value="1"/>
</dbReference>
<dbReference type="PROSITE" id="PS50181">
    <property type="entry name" value="FBOX"/>
    <property type="match status" value="1"/>
</dbReference>
<dbReference type="Gene3D" id="1.20.1280.50">
    <property type="match status" value="1"/>
</dbReference>
<name>A0A4S4KX18_9AGAM</name>
<evidence type="ECO:0000313" key="3">
    <source>
        <dbReference type="Proteomes" id="UP000308199"/>
    </source>
</evidence>
<comment type="caution">
    <text evidence="2">The sequence shown here is derived from an EMBL/GenBank/DDBJ whole genome shotgun (WGS) entry which is preliminary data.</text>
</comment>
<dbReference type="CDD" id="cd09917">
    <property type="entry name" value="F-box_SF"/>
    <property type="match status" value="1"/>
</dbReference>
<evidence type="ECO:0000313" key="2">
    <source>
        <dbReference type="EMBL" id="THH03402.1"/>
    </source>
</evidence>
<protein>
    <recommendedName>
        <fullName evidence="1">F-box domain-containing protein</fullName>
    </recommendedName>
</protein>
<reference evidence="2 3" key="1">
    <citation type="submission" date="2019-02" db="EMBL/GenBank/DDBJ databases">
        <title>Genome sequencing of the rare red list fungi Phellinidium pouzarii.</title>
        <authorList>
            <person name="Buettner E."/>
            <person name="Kellner H."/>
        </authorList>
    </citation>
    <scope>NUCLEOTIDE SEQUENCE [LARGE SCALE GENOMIC DNA]</scope>
    <source>
        <strain evidence="2 3">DSM 108285</strain>
    </source>
</reference>
<dbReference type="OrthoDB" id="2745718at2759"/>
<dbReference type="EMBL" id="SGPK01000458">
    <property type="protein sequence ID" value="THH03402.1"/>
    <property type="molecule type" value="Genomic_DNA"/>
</dbReference>
<evidence type="ECO:0000259" key="1">
    <source>
        <dbReference type="PROSITE" id="PS50181"/>
    </source>
</evidence>
<accession>A0A4S4KX18</accession>
<keyword evidence="3" id="KW-1185">Reference proteome</keyword>
<gene>
    <name evidence="2" type="ORF">EW145_g6285</name>
</gene>
<dbReference type="SMART" id="SM00256">
    <property type="entry name" value="FBOX"/>
    <property type="match status" value="1"/>
</dbReference>
<proteinExistence type="predicted"/>